<protein>
    <recommendedName>
        <fullName evidence="3">RNase H type-1 domain-containing protein</fullName>
    </recommendedName>
</protein>
<proteinExistence type="predicted"/>
<name>A0A8H3L2Q9_9GLOM</name>
<organism evidence="1 2">
    <name type="scientific">Rhizophagus clarus</name>
    <dbReference type="NCBI Taxonomy" id="94130"/>
    <lineage>
        <taxon>Eukaryota</taxon>
        <taxon>Fungi</taxon>
        <taxon>Fungi incertae sedis</taxon>
        <taxon>Mucoromycota</taxon>
        <taxon>Glomeromycotina</taxon>
        <taxon>Glomeromycetes</taxon>
        <taxon>Glomerales</taxon>
        <taxon>Glomeraceae</taxon>
        <taxon>Rhizophagus</taxon>
    </lineage>
</organism>
<gene>
    <name evidence="1" type="ORF">RCL2_000563400</name>
</gene>
<dbReference type="Proteomes" id="UP000615446">
    <property type="component" value="Unassembled WGS sequence"/>
</dbReference>
<accession>A0A8H3L2Q9</accession>
<evidence type="ECO:0000313" key="2">
    <source>
        <dbReference type="Proteomes" id="UP000615446"/>
    </source>
</evidence>
<dbReference type="EMBL" id="BLAL01000037">
    <property type="protein sequence ID" value="GES78328.1"/>
    <property type="molecule type" value="Genomic_DNA"/>
</dbReference>
<evidence type="ECO:0000313" key="1">
    <source>
        <dbReference type="EMBL" id="GES78328.1"/>
    </source>
</evidence>
<reference evidence="1" key="1">
    <citation type="submission" date="2019-10" db="EMBL/GenBank/DDBJ databases">
        <title>Conservation and host-specific expression of non-tandemly repeated heterogenous ribosome RNA gene in arbuscular mycorrhizal fungi.</title>
        <authorList>
            <person name="Maeda T."/>
            <person name="Kobayashi Y."/>
            <person name="Nakagawa T."/>
            <person name="Ezawa T."/>
            <person name="Yamaguchi K."/>
            <person name="Bino T."/>
            <person name="Nishimoto Y."/>
            <person name="Shigenobu S."/>
            <person name="Kawaguchi M."/>
        </authorList>
    </citation>
    <scope>NUCLEOTIDE SEQUENCE</scope>
    <source>
        <strain evidence="1">HR1</strain>
    </source>
</reference>
<dbReference type="AlphaFoldDB" id="A0A8H3L2Q9"/>
<evidence type="ECO:0008006" key="3">
    <source>
        <dbReference type="Google" id="ProtNLM"/>
    </source>
</evidence>
<comment type="caution">
    <text evidence="1">The sequence shown here is derived from an EMBL/GenBank/DDBJ whole genome shotgun (WGS) entry which is preliminary data.</text>
</comment>
<dbReference type="OrthoDB" id="2408008at2759"/>
<sequence length="113" mass="13287">MGIRWVILNEEEEVMLECSSSITDWLLFTYAELGAIFKLLEIILIKVKGHLEIKGNREVDRVVKNNTKKSTCIKIKDMQQKDLTYNIYWNGIRIDRHIRKFMDNLCKAILDAV</sequence>